<dbReference type="GO" id="GO:0032131">
    <property type="term" value="F:alkylated DNA binding"/>
    <property type="evidence" value="ECO:0007669"/>
    <property type="project" value="TreeGrafter"/>
</dbReference>
<keyword evidence="8" id="KW-1185">Reference proteome</keyword>
<sequence>MTDLETTGDTDFHAEAVRALGAAHERMGELIARVGACGLRAGAGRGGDGRSHFTALTAAIVGQQLSPKAADTIFARVVALGPGGKLPDPAGLLEIPEDVLRTAGLSGSKARSMRDLAARIVEGTLRLEALDAMDDEEIITSLSQVRGIGRWTAEMFLMFQLGRPDILPVGDLGVQKGLVRLFSLRKLPRPERMHTLMRPFRPHRSVACWYLWRLNEMPADVLRPPRRGR</sequence>
<keyword evidence="4" id="KW-0227">DNA damage</keyword>
<evidence type="ECO:0000256" key="4">
    <source>
        <dbReference type="ARBA" id="ARBA00022763"/>
    </source>
</evidence>
<dbReference type="EC" id="3.2.2.21" evidence="3"/>
<gene>
    <name evidence="7" type="ORF">CAP_9056</name>
</gene>
<proteinExistence type="inferred from homology"/>
<dbReference type="AlphaFoldDB" id="A0A017SUV0"/>
<protein>
    <recommendedName>
        <fullName evidence="3">DNA-3-methyladenine glycosylase II</fullName>
        <ecNumber evidence="3">3.2.2.21</ecNumber>
    </recommendedName>
</protein>
<accession>A0A017SUV0</accession>
<comment type="caution">
    <text evidence="7">The sequence shown here is derived from an EMBL/GenBank/DDBJ whole genome shotgun (WGS) entry which is preliminary data.</text>
</comment>
<evidence type="ECO:0000259" key="6">
    <source>
        <dbReference type="SMART" id="SM00478"/>
    </source>
</evidence>
<comment type="similarity">
    <text evidence="2">Belongs to the alkylbase DNA glycosidase AlkA family.</text>
</comment>
<dbReference type="InterPro" id="IPR011257">
    <property type="entry name" value="DNA_glycosylase"/>
</dbReference>
<dbReference type="STRING" id="1192034.CAP_9056"/>
<evidence type="ECO:0000256" key="1">
    <source>
        <dbReference type="ARBA" id="ARBA00000086"/>
    </source>
</evidence>
<comment type="catalytic activity">
    <reaction evidence="1">
        <text>Hydrolysis of alkylated DNA, releasing 3-methyladenine, 3-methylguanine, 7-methylguanine and 7-methyladenine.</text>
        <dbReference type="EC" id="3.2.2.21"/>
    </reaction>
</comment>
<dbReference type="GO" id="GO:0043916">
    <property type="term" value="F:DNA-7-methylguanine glycosylase activity"/>
    <property type="evidence" value="ECO:0007669"/>
    <property type="project" value="TreeGrafter"/>
</dbReference>
<dbReference type="FunFam" id="1.10.340.30:FF:000004">
    <property type="entry name" value="DNA-3-methyladenine glycosylase II"/>
    <property type="match status" value="1"/>
</dbReference>
<dbReference type="OrthoDB" id="9811249at2"/>
<organism evidence="7 8">
    <name type="scientific">Chondromyces apiculatus DSM 436</name>
    <dbReference type="NCBI Taxonomy" id="1192034"/>
    <lineage>
        <taxon>Bacteria</taxon>
        <taxon>Pseudomonadati</taxon>
        <taxon>Myxococcota</taxon>
        <taxon>Polyangia</taxon>
        <taxon>Polyangiales</taxon>
        <taxon>Polyangiaceae</taxon>
        <taxon>Chondromyces</taxon>
    </lineage>
</organism>
<dbReference type="GO" id="GO:0032993">
    <property type="term" value="C:protein-DNA complex"/>
    <property type="evidence" value="ECO:0007669"/>
    <property type="project" value="TreeGrafter"/>
</dbReference>
<reference evidence="7 8" key="1">
    <citation type="submission" date="2013-05" db="EMBL/GenBank/DDBJ databases">
        <title>Genome assembly of Chondromyces apiculatus DSM 436.</title>
        <authorList>
            <person name="Sharma G."/>
            <person name="Khatri I."/>
            <person name="Kaur C."/>
            <person name="Mayilraj S."/>
            <person name="Subramanian S."/>
        </authorList>
    </citation>
    <scope>NUCLEOTIDE SEQUENCE [LARGE SCALE GENOMIC DNA]</scope>
    <source>
        <strain evidence="7 8">DSM 436</strain>
    </source>
</reference>
<dbReference type="Gene3D" id="1.10.340.30">
    <property type="entry name" value="Hypothetical protein, domain 2"/>
    <property type="match status" value="1"/>
</dbReference>
<dbReference type="GO" id="GO:0006285">
    <property type="term" value="P:base-excision repair, AP site formation"/>
    <property type="evidence" value="ECO:0007669"/>
    <property type="project" value="TreeGrafter"/>
</dbReference>
<evidence type="ECO:0000313" key="8">
    <source>
        <dbReference type="Proteomes" id="UP000019678"/>
    </source>
</evidence>
<dbReference type="GO" id="GO:0008725">
    <property type="term" value="F:DNA-3-methyladenine glycosylase activity"/>
    <property type="evidence" value="ECO:0007669"/>
    <property type="project" value="TreeGrafter"/>
</dbReference>
<dbReference type="EMBL" id="ASRX01000099">
    <property type="protein sequence ID" value="EYF00778.1"/>
    <property type="molecule type" value="Genomic_DNA"/>
</dbReference>
<dbReference type="Pfam" id="PF00730">
    <property type="entry name" value="HhH-GPD"/>
    <property type="match status" value="1"/>
</dbReference>
<dbReference type="SUPFAM" id="SSF48150">
    <property type="entry name" value="DNA-glycosylase"/>
    <property type="match status" value="1"/>
</dbReference>
<dbReference type="PANTHER" id="PTHR43003">
    <property type="entry name" value="DNA-3-METHYLADENINE GLYCOSYLASE"/>
    <property type="match status" value="1"/>
</dbReference>
<feature type="domain" description="HhH-GPD" evidence="6">
    <location>
        <begin position="61"/>
        <end position="216"/>
    </location>
</feature>
<evidence type="ECO:0000313" key="7">
    <source>
        <dbReference type="EMBL" id="EYF00778.1"/>
    </source>
</evidence>
<dbReference type="PANTHER" id="PTHR43003:SF5">
    <property type="entry name" value="DNA-3-METHYLADENINE GLYCOSYLASE"/>
    <property type="match status" value="1"/>
</dbReference>
<dbReference type="InterPro" id="IPR051912">
    <property type="entry name" value="Alkylbase_DNA_Glycosylase/TA"/>
</dbReference>
<dbReference type="eggNOG" id="COG0122">
    <property type="taxonomic scope" value="Bacteria"/>
</dbReference>
<dbReference type="Proteomes" id="UP000019678">
    <property type="component" value="Unassembled WGS sequence"/>
</dbReference>
<evidence type="ECO:0000256" key="2">
    <source>
        <dbReference type="ARBA" id="ARBA00010817"/>
    </source>
</evidence>
<dbReference type="Gene3D" id="1.10.1670.40">
    <property type="match status" value="1"/>
</dbReference>
<dbReference type="SMART" id="SM00478">
    <property type="entry name" value="ENDO3c"/>
    <property type="match status" value="1"/>
</dbReference>
<name>A0A017SUV0_9BACT</name>
<dbReference type="GO" id="GO:0006307">
    <property type="term" value="P:DNA alkylation repair"/>
    <property type="evidence" value="ECO:0007669"/>
    <property type="project" value="TreeGrafter"/>
</dbReference>
<evidence type="ECO:0000256" key="3">
    <source>
        <dbReference type="ARBA" id="ARBA00012000"/>
    </source>
</evidence>
<evidence type="ECO:0000256" key="5">
    <source>
        <dbReference type="ARBA" id="ARBA00023204"/>
    </source>
</evidence>
<dbReference type="CDD" id="cd00056">
    <property type="entry name" value="ENDO3c"/>
    <property type="match status" value="1"/>
</dbReference>
<keyword evidence="5" id="KW-0234">DNA repair</keyword>
<dbReference type="InterPro" id="IPR003265">
    <property type="entry name" value="HhH-GPD_domain"/>
</dbReference>